<dbReference type="EMBL" id="PIOC01000028">
    <property type="protein sequence ID" value="RDW16012.1"/>
    <property type="molecule type" value="Genomic_DNA"/>
</dbReference>
<gene>
    <name evidence="9" type="ORF">CWR48_17610</name>
</gene>
<evidence type="ECO:0000256" key="5">
    <source>
        <dbReference type="ARBA" id="ARBA00022989"/>
    </source>
</evidence>
<feature type="domain" description="ABC transmembrane type-1" evidence="8">
    <location>
        <begin position="74"/>
        <end position="276"/>
    </location>
</feature>
<keyword evidence="10" id="KW-1185">Reference proteome</keyword>
<keyword evidence="6 7" id="KW-0472">Membrane</keyword>
<dbReference type="PANTHER" id="PTHR43744">
    <property type="entry name" value="ABC TRANSPORTER PERMEASE PROTEIN MG189-RELATED-RELATED"/>
    <property type="match status" value="1"/>
</dbReference>
<dbReference type="Proteomes" id="UP000257143">
    <property type="component" value="Unassembled WGS sequence"/>
</dbReference>
<comment type="subcellular location">
    <subcellularLocation>
        <location evidence="1 7">Cell membrane</location>
        <topology evidence="1 7">Multi-pass membrane protein</topology>
    </subcellularLocation>
</comment>
<dbReference type="InterPro" id="IPR035906">
    <property type="entry name" value="MetI-like_sf"/>
</dbReference>
<evidence type="ECO:0000259" key="8">
    <source>
        <dbReference type="PROSITE" id="PS50928"/>
    </source>
</evidence>
<feature type="transmembrane region" description="Helical" evidence="7">
    <location>
        <begin position="69"/>
        <end position="97"/>
    </location>
</feature>
<keyword evidence="2 7" id="KW-0813">Transport</keyword>
<dbReference type="SUPFAM" id="SSF161098">
    <property type="entry name" value="MetI-like"/>
    <property type="match status" value="1"/>
</dbReference>
<dbReference type="CDD" id="cd06261">
    <property type="entry name" value="TM_PBP2"/>
    <property type="match status" value="1"/>
</dbReference>
<feature type="transmembrane region" description="Helical" evidence="7">
    <location>
        <begin position="257"/>
        <end position="276"/>
    </location>
</feature>
<feature type="transmembrane region" description="Helical" evidence="7">
    <location>
        <begin position="109"/>
        <end position="129"/>
    </location>
</feature>
<sequence>MYKQSLGERMFNVSNASFITLLSLTMLLPFLHIVAKSLSSSEAIANGEVLFWPVGFTLDNFQYILQDSSIWRAFGISVLITVGGTLLNLIATASLAYPASRPEFKAKKLILLMVLFTMIFSAPLIPSFLLIKSLGMIDTLWALVLPGLISAFNFFIMRTFFMNIPSTIIDAARVDGLGEMGILFRIVLPLSKPTLATLGIFYGVAHWNSYQNALYFINDPRLYPLQVKLRQMIVTDELSASQGADAYAMMFSSPEGIQMATIVFATLPILLLYPFLQKYFVKGSMLGSVKE</sequence>
<dbReference type="RefSeq" id="WP_115774644.1">
    <property type="nucleotide sequence ID" value="NZ_PIOC01000028.1"/>
</dbReference>
<dbReference type="Gene3D" id="1.10.3720.10">
    <property type="entry name" value="MetI-like"/>
    <property type="match status" value="1"/>
</dbReference>
<dbReference type="Pfam" id="PF00528">
    <property type="entry name" value="BPD_transp_1"/>
    <property type="match status" value="1"/>
</dbReference>
<reference evidence="10" key="1">
    <citation type="submission" date="2017-11" db="EMBL/GenBank/DDBJ databases">
        <authorList>
            <person name="Zhu W."/>
        </authorList>
    </citation>
    <scope>NUCLEOTIDE SEQUENCE [LARGE SCALE GENOMIC DNA]</scope>
    <source>
        <strain evidence="10">CAU 1183</strain>
    </source>
</reference>
<keyword evidence="5 7" id="KW-1133">Transmembrane helix</keyword>
<dbReference type="AlphaFoldDB" id="A0A3D8PK12"/>
<protein>
    <submittedName>
        <fullName evidence="9">ABC transporter permease</fullName>
    </submittedName>
</protein>
<evidence type="ECO:0000313" key="10">
    <source>
        <dbReference type="Proteomes" id="UP000257143"/>
    </source>
</evidence>
<accession>A0A3D8PK12</accession>
<evidence type="ECO:0000256" key="4">
    <source>
        <dbReference type="ARBA" id="ARBA00022692"/>
    </source>
</evidence>
<proteinExistence type="inferred from homology"/>
<evidence type="ECO:0000256" key="6">
    <source>
        <dbReference type="ARBA" id="ARBA00023136"/>
    </source>
</evidence>
<comment type="caution">
    <text evidence="9">The sequence shown here is derived from an EMBL/GenBank/DDBJ whole genome shotgun (WGS) entry which is preliminary data.</text>
</comment>
<comment type="similarity">
    <text evidence="7">Belongs to the binding-protein-dependent transport system permease family.</text>
</comment>
<evidence type="ECO:0000256" key="3">
    <source>
        <dbReference type="ARBA" id="ARBA00022475"/>
    </source>
</evidence>
<keyword evidence="3" id="KW-1003">Cell membrane</keyword>
<evidence type="ECO:0000256" key="7">
    <source>
        <dbReference type="RuleBase" id="RU363032"/>
    </source>
</evidence>
<dbReference type="GO" id="GO:0055085">
    <property type="term" value="P:transmembrane transport"/>
    <property type="evidence" value="ECO:0007669"/>
    <property type="project" value="InterPro"/>
</dbReference>
<feature type="transmembrane region" description="Helical" evidence="7">
    <location>
        <begin position="182"/>
        <end position="205"/>
    </location>
</feature>
<organism evidence="9 10">
    <name type="scientific">Oceanobacillus arenosus</name>
    <dbReference type="NCBI Taxonomy" id="1229153"/>
    <lineage>
        <taxon>Bacteria</taxon>
        <taxon>Bacillati</taxon>
        <taxon>Bacillota</taxon>
        <taxon>Bacilli</taxon>
        <taxon>Bacillales</taxon>
        <taxon>Bacillaceae</taxon>
        <taxon>Oceanobacillus</taxon>
    </lineage>
</organism>
<keyword evidence="4 7" id="KW-0812">Transmembrane</keyword>
<dbReference type="PROSITE" id="PS50928">
    <property type="entry name" value="ABC_TM1"/>
    <property type="match status" value="1"/>
</dbReference>
<evidence type="ECO:0000256" key="1">
    <source>
        <dbReference type="ARBA" id="ARBA00004651"/>
    </source>
</evidence>
<name>A0A3D8PK12_9BACI</name>
<dbReference type="PANTHER" id="PTHR43744:SF9">
    <property type="entry name" value="POLYGALACTURONAN_RHAMNOGALACTURONAN TRANSPORT SYSTEM PERMEASE PROTEIN YTCP"/>
    <property type="match status" value="1"/>
</dbReference>
<evidence type="ECO:0000313" key="9">
    <source>
        <dbReference type="EMBL" id="RDW16012.1"/>
    </source>
</evidence>
<evidence type="ECO:0000256" key="2">
    <source>
        <dbReference type="ARBA" id="ARBA00022448"/>
    </source>
</evidence>
<dbReference type="OrthoDB" id="9810086at2"/>
<feature type="transmembrane region" description="Helical" evidence="7">
    <location>
        <begin position="141"/>
        <end position="161"/>
    </location>
</feature>
<dbReference type="GO" id="GO:0005886">
    <property type="term" value="C:plasma membrane"/>
    <property type="evidence" value="ECO:0007669"/>
    <property type="project" value="UniProtKB-SubCell"/>
</dbReference>
<dbReference type="InterPro" id="IPR000515">
    <property type="entry name" value="MetI-like"/>
</dbReference>